<keyword evidence="5" id="KW-1185">Reference proteome</keyword>
<dbReference type="InterPro" id="IPR000792">
    <property type="entry name" value="Tscrpt_reg_LuxR_C"/>
</dbReference>
<evidence type="ECO:0000313" key="4">
    <source>
        <dbReference type="EMBL" id="MFC3711421.1"/>
    </source>
</evidence>
<dbReference type="InterPro" id="IPR016032">
    <property type="entry name" value="Sig_transdc_resp-reg_C-effctor"/>
</dbReference>
<evidence type="ECO:0000313" key="5">
    <source>
        <dbReference type="Proteomes" id="UP001595615"/>
    </source>
</evidence>
<keyword evidence="2" id="KW-0472">Membrane</keyword>
<dbReference type="Pfam" id="PF13211">
    <property type="entry name" value="DUF4019"/>
    <property type="match status" value="1"/>
</dbReference>
<keyword evidence="2" id="KW-0812">Transmembrane</keyword>
<name>A0ABV7X5L0_9SPHN</name>
<feature type="transmembrane region" description="Helical" evidence="2">
    <location>
        <begin position="115"/>
        <end position="135"/>
    </location>
</feature>
<dbReference type="EMBL" id="JBHRXV010000001">
    <property type="protein sequence ID" value="MFC3711421.1"/>
    <property type="molecule type" value="Genomic_DNA"/>
</dbReference>
<dbReference type="Pfam" id="PF00196">
    <property type="entry name" value="GerE"/>
    <property type="match status" value="1"/>
</dbReference>
<gene>
    <name evidence="4" type="ORF">ACFOMD_02490</name>
</gene>
<dbReference type="RefSeq" id="WP_380856288.1">
    <property type="nucleotide sequence ID" value="NZ_JBHRXV010000001.1"/>
</dbReference>
<dbReference type="InterPro" id="IPR036388">
    <property type="entry name" value="WH-like_DNA-bd_sf"/>
</dbReference>
<reference evidence="5" key="1">
    <citation type="journal article" date="2019" name="Int. J. Syst. Evol. Microbiol.">
        <title>The Global Catalogue of Microorganisms (GCM) 10K type strain sequencing project: providing services to taxonomists for standard genome sequencing and annotation.</title>
        <authorList>
            <consortium name="The Broad Institute Genomics Platform"/>
            <consortium name="The Broad Institute Genome Sequencing Center for Infectious Disease"/>
            <person name="Wu L."/>
            <person name="Ma J."/>
        </authorList>
    </citation>
    <scope>NUCLEOTIDE SEQUENCE [LARGE SCALE GENOMIC DNA]</scope>
    <source>
        <strain evidence="5">KCTC 42644</strain>
    </source>
</reference>
<sequence length="260" mass="27970">MSVQVNDGYRALTDKEKQTLRLIAHGHDAKSSARSLGLSVHTINERLREARRKMAVSSSREAARLLLQTEGNGAAGAIPQLSVPNEIGEDFAAPPTDQEGALPVGGVRRPTRRPLIIGGFLMMLVVGLTALMFAADLAPQSAAGDAGATAAATSEAATTARQFLTLLDESRWDESYQYTGKQFREQNSLQLWTSVSEKVRKPLGAATSRTFLSQDNFPAPPDGYDVVKFRTSFAGKPDAIETVTLSRENGAWRVAAVIIS</sequence>
<evidence type="ECO:0000256" key="2">
    <source>
        <dbReference type="SAM" id="Phobius"/>
    </source>
</evidence>
<evidence type="ECO:0000256" key="1">
    <source>
        <dbReference type="SAM" id="MobiDB-lite"/>
    </source>
</evidence>
<protein>
    <submittedName>
        <fullName evidence="4">DUF4019 domain-containing protein</fullName>
    </submittedName>
</protein>
<keyword evidence="2" id="KW-1133">Transmembrane helix</keyword>
<dbReference type="Gene3D" id="1.10.10.10">
    <property type="entry name" value="Winged helix-like DNA-binding domain superfamily/Winged helix DNA-binding domain"/>
    <property type="match status" value="1"/>
</dbReference>
<organism evidence="4 5">
    <name type="scientific">Sphingoaurantiacus capsulatus</name>
    <dbReference type="NCBI Taxonomy" id="1771310"/>
    <lineage>
        <taxon>Bacteria</taxon>
        <taxon>Pseudomonadati</taxon>
        <taxon>Pseudomonadota</taxon>
        <taxon>Alphaproteobacteria</taxon>
        <taxon>Sphingomonadales</taxon>
        <taxon>Sphingosinicellaceae</taxon>
        <taxon>Sphingoaurantiacus</taxon>
    </lineage>
</organism>
<dbReference type="InterPro" id="IPR025091">
    <property type="entry name" value="DUF4019"/>
</dbReference>
<dbReference type="CDD" id="cd06170">
    <property type="entry name" value="LuxR_C_like"/>
    <property type="match status" value="1"/>
</dbReference>
<comment type="caution">
    <text evidence="4">The sequence shown here is derived from an EMBL/GenBank/DDBJ whole genome shotgun (WGS) entry which is preliminary data.</text>
</comment>
<dbReference type="SUPFAM" id="SSF46894">
    <property type="entry name" value="C-terminal effector domain of the bipartite response regulators"/>
    <property type="match status" value="1"/>
</dbReference>
<dbReference type="Proteomes" id="UP001595615">
    <property type="component" value="Unassembled WGS sequence"/>
</dbReference>
<dbReference type="PRINTS" id="PR00038">
    <property type="entry name" value="HTHLUXR"/>
</dbReference>
<dbReference type="SMART" id="SM00421">
    <property type="entry name" value="HTH_LUXR"/>
    <property type="match status" value="1"/>
</dbReference>
<feature type="domain" description="HTH luxR-type" evidence="3">
    <location>
        <begin position="5"/>
        <end position="70"/>
    </location>
</feature>
<accession>A0ABV7X5L0</accession>
<feature type="region of interest" description="Disordered" evidence="1">
    <location>
        <begin position="87"/>
        <end position="108"/>
    </location>
</feature>
<evidence type="ECO:0000259" key="3">
    <source>
        <dbReference type="PROSITE" id="PS50043"/>
    </source>
</evidence>
<proteinExistence type="predicted"/>
<dbReference type="PROSITE" id="PS50043">
    <property type="entry name" value="HTH_LUXR_2"/>
    <property type="match status" value="1"/>
</dbReference>